<proteinExistence type="inferred from homology"/>
<dbReference type="RefSeq" id="WP_014082941.1">
    <property type="nucleotide sequence ID" value="NZ_CBCSFI010000011.1"/>
</dbReference>
<evidence type="ECO:0000313" key="5">
    <source>
        <dbReference type="EMBL" id="PDS24463.1"/>
    </source>
</evidence>
<dbReference type="OrthoDB" id="9789702at2"/>
<dbReference type="NCBIfam" id="NF002531">
    <property type="entry name" value="PRK02001.1"/>
    <property type="match status" value="1"/>
</dbReference>
<comment type="subcellular location">
    <subcellularLocation>
        <location evidence="3">Cytoplasm</location>
    </subcellularLocation>
</comment>
<comment type="similarity">
    <text evidence="3">Belongs to the RimP family.</text>
</comment>
<dbReference type="SUPFAM" id="SSF75420">
    <property type="entry name" value="YhbC-like, N-terminal domain"/>
    <property type="match status" value="1"/>
</dbReference>
<dbReference type="EMBL" id="PCMW01000042">
    <property type="protein sequence ID" value="PDS24463.1"/>
    <property type="molecule type" value="Genomic_DNA"/>
</dbReference>
<dbReference type="GO" id="GO:0005737">
    <property type="term" value="C:cytoplasm"/>
    <property type="evidence" value="ECO:0007669"/>
    <property type="project" value="UniProtKB-SubCell"/>
</dbReference>
<dbReference type="AlphaFoldDB" id="A0A2H3KM82"/>
<dbReference type="Proteomes" id="UP000320773">
    <property type="component" value="Unassembled WGS sequence"/>
</dbReference>
<feature type="domain" description="Ribosome maturation factor RimP N-terminal" evidence="4">
    <location>
        <begin position="29"/>
        <end position="76"/>
    </location>
</feature>
<accession>A0A2H3KM82</accession>
<protein>
    <recommendedName>
        <fullName evidence="3">Ribosome maturation factor RimP</fullName>
    </recommendedName>
</protein>
<organism evidence="5 7">
    <name type="scientific">Flavobacterium branchiophilum</name>
    <dbReference type="NCBI Taxonomy" id="55197"/>
    <lineage>
        <taxon>Bacteria</taxon>
        <taxon>Pseudomonadati</taxon>
        <taxon>Bacteroidota</taxon>
        <taxon>Flavobacteriia</taxon>
        <taxon>Flavobacteriales</taxon>
        <taxon>Flavobacteriaceae</taxon>
        <taxon>Flavobacterium</taxon>
    </lineage>
</organism>
<dbReference type="OMA" id="WKAREPK"/>
<evidence type="ECO:0000256" key="2">
    <source>
        <dbReference type="ARBA" id="ARBA00022517"/>
    </source>
</evidence>
<reference evidence="5 7" key="1">
    <citation type="submission" date="2017-09" db="EMBL/GenBank/DDBJ databases">
        <title>Whole genomes of Flavobacteriaceae.</title>
        <authorList>
            <person name="Stine C."/>
            <person name="Li C."/>
            <person name="Tadesse D."/>
        </authorList>
    </citation>
    <scope>NUCLEOTIDE SEQUENCE [LARGE SCALE GENOMIC DNA]</scope>
    <source>
        <strain evidence="5 7">ATCC 35036</strain>
    </source>
</reference>
<evidence type="ECO:0000313" key="8">
    <source>
        <dbReference type="Proteomes" id="UP000320773"/>
    </source>
</evidence>
<sequence length="155" mass="17605">MTFKEKVSALLNNCLDTRPSLFLVDLTIRDDFKIIVTLDGDHGVVLQDCIDVSRDIEQHLDREEQDFSLEVASAGVSSPLKLIRQYKKNIGRTLQVKLANEIIEAKLIQANEDFITLSWQTREPKKIGKGKETVDKVQEIAYTEIKEAVVTITFN</sequence>
<dbReference type="Proteomes" id="UP000220828">
    <property type="component" value="Unassembled WGS sequence"/>
</dbReference>
<keyword evidence="1 3" id="KW-0963">Cytoplasm</keyword>
<comment type="function">
    <text evidence="3">Required for maturation of 30S ribosomal subunits.</text>
</comment>
<comment type="caution">
    <text evidence="5">The sequence shown here is derived from an EMBL/GenBank/DDBJ whole genome shotgun (WGS) entry which is preliminary data.</text>
</comment>
<evidence type="ECO:0000313" key="6">
    <source>
        <dbReference type="EMBL" id="TQM40815.1"/>
    </source>
</evidence>
<dbReference type="HAMAP" id="MF_01077">
    <property type="entry name" value="RimP"/>
    <property type="match status" value="1"/>
</dbReference>
<reference evidence="6 8" key="2">
    <citation type="submission" date="2019-06" db="EMBL/GenBank/DDBJ databases">
        <title>Genomic Encyclopedia of Archaeal and Bacterial Type Strains, Phase II (KMG-II): from individual species to whole genera.</title>
        <authorList>
            <person name="Goeker M."/>
        </authorList>
    </citation>
    <scope>NUCLEOTIDE SEQUENCE [LARGE SCALE GENOMIC DNA]</scope>
    <source>
        <strain evidence="6 8">DSM 24789</strain>
    </source>
</reference>
<evidence type="ECO:0000259" key="4">
    <source>
        <dbReference type="Pfam" id="PF02576"/>
    </source>
</evidence>
<dbReference type="GO" id="GO:0042274">
    <property type="term" value="P:ribosomal small subunit biogenesis"/>
    <property type="evidence" value="ECO:0007669"/>
    <property type="project" value="UniProtKB-UniRule"/>
</dbReference>
<dbReference type="PANTHER" id="PTHR33867">
    <property type="entry name" value="RIBOSOME MATURATION FACTOR RIMP"/>
    <property type="match status" value="1"/>
</dbReference>
<gene>
    <name evidence="3" type="primary">rimP</name>
    <name evidence="5" type="ORF">B0A77_07985</name>
    <name evidence="6" type="ORF">BC670_1728</name>
</gene>
<name>A0A2H3KM82_9FLAO</name>
<dbReference type="Pfam" id="PF02576">
    <property type="entry name" value="RimP_N"/>
    <property type="match status" value="1"/>
</dbReference>
<evidence type="ECO:0000256" key="3">
    <source>
        <dbReference type="HAMAP-Rule" id="MF_01077"/>
    </source>
</evidence>
<dbReference type="InterPro" id="IPR035956">
    <property type="entry name" value="RimP_N_sf"/>
</dbReference>
<evidence type="ECO:0000313" key="7">
    <source>
        <dbReference type="Proteomes" id="UP000220828"/>
    </source>
</evidence>
<dbReference type="InterPro" id="IPR003728">
    <property type="entry name" value="Ribosome_maturation_RimP"/>
</dbReference>
<dbReference type="InterPro" id="IPR028989">
    <property type="entry name" value="RimP_N"/>
</dbReference>
<dbReference type="EMBL" id="VFPJ01000001">
    <property type="protein sequence ID" value="TQM40815.1"/>
    <property type="molecule type" value="Genomic_DNA"/>
</dbReference>
<dbReference type="PANTHER" id="PTHR33867:SF1">
    <property type="entry name" value="RIBOSOME MATURATION FACTOR RIMP"/>
    <property type="match status" value="1"/>
</dbReference>
<evidence type="ECO:0000256" key="1">
    <source>
        <dbReference type="ARBA" id="ARBA00022490"/>
    </source>
</evidence>
<dbReference type="Gene3D" id="3.30.300.70">
    <property type="entry name" value="RimP-like superfamily, N-terminal"/>
    <property type="match status" value="1"/>
</dbReference>
<keyword evidence="2 3" id="KW-0690">Ribosome biogenesis</keyword>